<evidence type="ECO:0000256" key="2">
    <source>
        <dbReference type="ARBA" id="ARBA00004749"/>
    </source>
</evidence>
<dbReference type="RefSeq" id="WP_089794013.1">
    <property type="nucleotide sequence ID" value="NZ_FPBP01000003.1"/>
</dbReference>
<evidence type="ECO:0000256" key="6">
    <source>
        <dbReference type="ARBA" id="ARBA00023002"/>
    </source>
</evidence>
<evidence type="ECO:0000313" key="9">
    <source>
        <dbReference type="EMBL" id="SFU52915.1"/>
    </source>
</evidence>
<dbReference type="InterPro" id="IPR036188">
    <property type="entry name" value="FAD/NAD-bd_sf"/>
</dbReference>
<dbReference type="InterPro" id="IPR010971">
    <property type="entry name" value="UbiH/COQ6"/>
</dbReference>
<dbReference type="PROSITE" id="PS01304">
    <property type="entry name" value="UBIH"/>
    <property type="match status" value="1"/>
</dbReference>
<dbReference type="GO" id="GO:0071949">
    <property type="term" value="F:FAD binding"/>
    <property type="evidence" value="ECO:0007669"/>
    <property type="project" value="InterPro"/>
</dbReference>
<dbReference type="PRINTS" id="PR00420">
    <property type="entry name" value="RNGMNOXGNASE"/>
</dbReference>
<keyword evidence="10" id="KW-1185">Reference proteome</keyword>
<keyword evidence="7" id="KW-0503">Monooxygenase</keyword>
<dbReference type="NCBIfam" id="TIGR01988">
    <property type="entry name" value="Ubi-OHases"/>
    <property type="match status" value="1"/>
</dbReference>
<dbReference type="OrthoDB" id="9769565at2"/>
<dbReference type="SUPFAM" id="SSF51905">
    <property type="entry name" value="FAD/NAD(P)-binding domain"/>
    <property type="match status" value="1"/>
</dbReference>
<evidence type="ECO:0000256" key="1">
    <source>
        <dbReference type="ARBA" id="ARBA00001974"/>
    </source>
</evidence>
<comment type="similarity">
    <text evidence="3">Belongs to the UbiH/COQ6 family.</text>
</comment>
<keyword evidence="6" id="KW-0560">Oxidoreductase</keyword>
<keyword evidence="4" id="KW-0285">Flavoprotein</keyword>
<organism evidence="9 10">
    <name type="scientific">Halomonas korlensis</name>
    <dbReference type="NCBI Taxonomy" id="463301"/>
    <lineage>
        <taxon>Bacteria</taxon>
        <taxon>Pseudomonadati</taxon>
        <taxon>Pseudomonadota</taxon>
        <taxon>Gammaproteobacteria</taxon>
        <taxon>Oceanospirillales</taxon>
        <taxon>Halomonadaceae</taxon>
        <taxon>Halomonas</taxon>
    </lineage>
</organism>
<evidence type="ECO:0000259" key="8">
    <source>
        <dbReference type="Pfam" id="PF01494"/>
    </source>
</evidence>
<dbReference type="GO" id="GO:0016705">
    <property type="term" value="F:oxidoreductase activity, acting on paired donors, with incorporation or reduction of molecular oxygen"/>
    <property type="evidence" value="ECO:0007669"/>
    <property type="project" value="InterPro"/>
</dbReference>
<dbReference type="Pfam" id="PF01494">
    <property type="entry name" value="FAD_binding_3"/>
    <property type="match status" value="1"/>
</dbReference>
<dbReference type="Proteomes" id="UP000198693">
    <property type="component" value="Unassembled WGS sequence"/>
</dbReference>
<dbReference type="GO" id="GO:0004497">
    <property type="term" value="F:monooxygenase activity"/>
    <property type="evidence" value="ECO:0007669"/>
    <property type="project" value="UniProtKB-KW"/>
</dbReference>
<dbReference type="PANTHER" id="PTHR43876">
    <property type="entry name" value="UBIQUINONE BIOSYNTHESIS MONOOXYGENASE COQ6, MITOCHONDRIAL"/>
    <property type="match status" value="1"/>
</dbReference>
<evidence type="ECO:0000256" key="4">
    <source>
        <dbReference type="ARBA" id="ARBA00022630"/>
    </source>
</evidence>
<name>A0A1I7GWY1_9GAMM</name>
<dbReference type="AlphaFoldDB" id="A0A1I7GWY1"/>
<dbReference type="STRING" id="463301.SAMN04487955_103306"/>
<proteinExistence type="inferred from homology"/>
<dbReference type="InterPro" id="IPR018168">
    <property type="entry name" value="Ubi_Hdrlase_CS"/>
</dbReference>
<sequence length="393" mass="42478">MNQHFDAIIVGGGMVGSALAAALGQGGYSVALVESGSEPGAIEDDAFDLRVSSLNLAAQRLLESVGAWAHIPAERRCIFRHIHAWDIHGHGETHFDAEALGLDDFGSFVENRVIRRALWRCLASLPGVEPICRTRPLALITGSERVLVELDNGRMLSGSLVVGADGARSEIRELAGIDVDALDYGQRALIINVVTQRPQQDVSWQRFTPEGPQAMLPLPGPHASLVWYGEPKATRDREALSDEALRQAIEREFPARLGGLKEVTGRASFPIRRQHARHYTAPRLALVGDAAHVIHPLAGQGLNLGLQDVTALADLLTAAHTPQHGDLGAPGPLRRYAWQRRPQTLAMIAATEVFHRVFTGNAMLRSAGAAGLAVAERLGPAKQFMMRRALGLQ</sequence>
<dbReference type="UniPathway" id="UPA00232"/>
<dbReference type="GO" id="GO:0006744">
    <property type="term" value="P:ubiquinone biosynthetic process"/>
    <property type="evidence" value="ECO:0007669"/>
    <property type="project" value="UniProtKB-UniPathway"/>
</dbReference>
<evidence type="ECO:0000256" key="5">
    <source>
        <dbReference type="ARBA" id="ARBA00022827"/>
    </source>
</evidence>
<evidence type="ECO:0000313" key="10">
    <source>
        <dbReference type="Proteomes" id="UP000198693"/>
    </source>
</evidence>
<protein>
    <submittedName>
        <fullName evidence="9">2-octaprenyl-3-methyl-6-methoxy-1,4-benzoquinol hydroxylase</fullName>
    </submittedName>
</protein>
<comment type="cofactor">
    <cofactor evidence="1">
        <name>FAD</name>
        <dbReference type="ChEBI" id="CHEBI:57692"/>
    </cofactor>
</comment>
<dbReference type="PANTHER" id="PTHR43876:SF7">
    <property type="entry name" value="UBIQUINONE BIOSYNTHESIS MONOOXYGENASE COQ6, MITOCHONDRIAL"/>
    <property type="match status" value="1"/>
</dbReference>
<dbReference type="InterPro" id="IPR002938">
    <property type="entry name" value="FAD-bd"/>
</dbReference>
<dbReference type="EMBL" id="FPBP01000003">
    <property type="protein sequence ID" value="SFU52915.1"/>
    <property type="molecule type" value="Genomic_DNA"/>
</dbReference>
<dbReference type="InterPro" id="IPR051205">
    <property type="entry name" value="UbiH/COQ6_monooxygenase"/>
</dbReference>
<evidence type="ECO:0000256" key="7">
    <source>
        <dbReference type="ARBA" id="ARBA00023033"/>
    </source>
</evidence>
<evidence type="ECO:0000256" key="3">
    <source>
        <dbReference type="ARBA" id="ARBA00005349"/>
    </source>
</evidence>
<reference evidence="10" key="1">
    <citation type="submission" date="2016-10" db="EMBL/GenBank/DDBJ databases">
        <authorList>
            <person name="Varghese N."/>
            <person name="Submissions S."/>
        </authorList>
    </citation>
    <scope>NUCLEOTIDE SEQUENCE [LARGE SCALE GENOMIC DNA]</scope>
    <source>
        <strain evidence="10">CGMCC 1.6981</strain>
    </source>
</reference>
<feature type="domain" description="FAD-binding" evidence="8">
    <location>
        <begin position="6"/>
        <end position="321"/>
    </location>
</feature>
<accession>A0A1I7GWY1</accession>
<dbReference type="Gene3D" id="3.50.50.60">
    <property type="entry name" value="FAD/NAD(P)-binding domain"/>
    <property type="match status" value="2"/>
</dbReference>
<keyword evidence="5" id="KW-0274">FAD</keyword>
<gene>
    <name evidence="9" type="ORF">SAMN04487955_103306</name>
</gene>
<comment type="pathway">
    <text evidence="2">Cofactor biosynthesis; ubiquinone biosynthesis.</text>
</comment>